<evidence type="ECO:0000313" key="1">
    <source>
        <dbReference type="EMBL" id="GGB55689.1"/>
    </source>
</evidence>
<dbReference type="Pfam" id="PF14390">
    <property type="entry name" value="DUF4420"/>
    <property type="match status" value="1"/>
</dbReference>
<evidence type="ECO:0000313" key="2">
    <source>
        <dbReference type="Proteomes" id="UP000614261"/>
    </source>
</evidence>
<protein>
    <recommendedName>
        <fullName evidence="3">PD-(D/E)XK motif protein</fullName>
    </recommendedName>
</protein>
<reference evidence="2" key="1">
    <citation type="journal article" date="2019" name="Int. J. Syst. Evol. Microbiol.">
        <title>The Global Catalogue of Microorganisms (GCM) 10K type strain sequencing project: providing services to taxonomists for standard genome sequencing and annotation.</title>
        <authorList>
            <consortium name="The Broad Institute Genomics Platform"/>
            <consortium name="The Broad Institute Genome Sequencing Center for Infectious Disease"/>
            <person name="Wu L."/>
            <person name="Ma J."/>
        </authorList>
    </citation>
    <scope>NUCLEOTIDE SEQUENCE [LARGE SCALE GENOMIC DNA]</scope>
    <source>
        <strain evidence="2">CGMCC 1.12851</strain>
    </source>
</reference>
<proteinExistence type="predicted"/>
<accession>A0ABQ1IYE3</accession>
<gene>
    <name evidence="1" type="ORF">GCM10010833_07990</name>
</gene>
<dbReference type="EMBL" id="BMGD01000002">
    <property type="protein sequence ID" value="GGB55689.1"/>
    <property type="molecule type" value="Genomic_DNA"/>
</dbReference>
<keyword evidence="2" id="KW-1185">Reference proteome</keyword>
<comment type="caution">
    <text evidence="1">The sequence shown here is derived from an EMBL/GenBank/DDBJ whole genome shotgun (WGS) entry which is preliminary data.</text>
</comment>
<dbReference type="InterPro" id="IPR025534">
    <property type="entry name" value="DUF4420"/>
</dbReference>
<evidence type="ECO:0008006" key="3">
    <source>
        <dbReference type="Google" id="ProtNLM"/>
    </source>
</evidence>
<name>A0ABQ1IYE3_9SPHN</name>
<dbReference type="Proteomes" id="UP000614261">
    <property type="component" value="Unassembled WGS sequence"/>
</dbReference>
<sequence length="336" mass="36561">MTDTPILLPDWAAFERDYIETGIPHLFVVRQDPIVSLFIDQNAERIGARFEQSGPRAEGQVFPFAEIHVDEVAGNDRRHTEIWTDARHLFCNFYRLVAEIVAAVVGEGTNPDAALADAVERWEALISRPSIMPEETQAGLFGELWLIERLIAFQGIDAVDAWVGPLSQPHDFRVGNVEFEVKTTSSAKRIHTINGLGQLQPSVDCSLYLLSLKLANAGTGGRTLPEVVSAIESGLASSHAALTRFRAGIAMLGYDPADAPLYSRRRRLRDVPVLIAVGDGVPRLTADALAQIDGRFFTARISQVSYAIDVDGFGFADGTEEFHAVLPAVPANTGAG</sequence>
<organism evidence="1 2">
    <name type="scientific">Blastomonas aquatica</name>
    <dbReference type="NCBI Taxonomy" id="1510276"/>
    <lineage>
        <taxon>Bacteria</taxon>
        <taxon>Pseudomonadati</taxon>
        <taxon>Pseudomonadota</taxon>
        <taxon>Alphaproteobacteria</taxon>
        <taxon>Sphingomonadales</taxon>
        <taxon>Sphingomonadaceae</taxon>
        <taxon>Blastomonas</taxon>
    </lineage>
</organism>